<evidence type="ECO:0008006" key="3">
    <source>
        <dbReference type="Google" id="ProtNLM"/>
    </source>
</evidence>
<sequence>MTNIKARGFENAEQICENLAELDDEASVYKPAVEGEGGDLHEHINALRRHVAELHQRLSLSRDYTDGVSMPTEINSPWRRVAVTVAATFVLGRVVQKLRVGTEGAAAVPLIAAQVGRRF</sequence>
<evidence type="ECO:0000313" key="1">
    <source>
        <dbReference type="EMBL" id="MBB6164618.1"/>
    </source>
</evidence>
<evidence type="ECO:0000313" key="2">
    <source>
        <dbReference type="Proteomes" id="UP000547879"/>
    </source>
</evidence>
<reference evidence="1 2" key="1">
    <citation type="submission" date="2020-08" db="EMBL/GenBank/DDBJ databases">
        <title>Genomic Encyclopedia of Type Strains, Phase IV (KMG-IV): sequencing the most valuable type-strain genomes for metagenomic binning, comparative biology and taxonomic classification.</title>
        <authorList>
            <person name="Goeker M."/>
        </authorList>
    </citation>
    <scope>NUCLEOTIDE SEQUENCE [LARGE SCALE GENOMIC DNA]</scope>
    <source>
        <strain evidence="1 2">DSM 100734</strain>
    </source>
</reference>
<dbReference type="RefSeq" id="WP_183995295.1">
    <property type="nucleotide sequence ID" value="NZ_BMHW01000005.1"/>
</dbReference>
<proteinExistence type="predicted"/>
<protein>
    <recommendedName>
        <fullName evidence="3">DUF3618 domain-containing protein</fullName>
    </recommendedName>
</protein>
<keyword evidence="2" id="KW-1185">Reference proteome</keyword>
<dbReference type="AlphaFoldDB" id="A0A7W9YAY9"/>
<dbReference type="Proteomes" id="UP000547879">
    <property type="component" value="Unassembled WGS sequence"/>
</dbReference>
<gene>
    <name evidence="1" type="ORF">HNQ72_004463</name>
</gene>
<accession>A0A7W9YAY9</accession>
<name>A0A7W9YAY9_9HYPH</name>
<dbReference type="EMBL" id="JACHEG010000006">
    <property type="protein sequence ID" value="MBB6164618.1"/>
    <property type="molecule type" value="Genomic_DNA"/>
</dbReference>
<organism evidence="1 2">
    <name type="scientific">Rhizobium wenxiniae</name>
    <dbReference type="NCBI Taxonomy" id="1737357"/>
    <lineage>
        <taxon>Bacteria</taxon>
        <taxon>Pseudomonadati</taxon>
        <taxon>Pseudomonadota</taxon>
        <taxon>Alphaproteobacteria</taxon>
        <taxon>Hyphomicrobiales</taxon>
        <taxon>Rhizobiaceae</taxon>
        <taxon>Rhizobium/Agrobacterium group</taxon>
        <taxon>Rhizobium</taxon>
    </lineage>
</organism>
<comment type="caution">
    <text evidence="1">The sequence shown here is derived from an EMBL/GenBank/DDBJ whole genome shotgun (WGS) entry which is preliminary data.</text>
</comment>